<gene>
    <name evidence="3" type="ORF">GCM10007170_45890</name>
</gene>
<feature type="region of interest" description="Disordered" evidence="1">
    <location>
        <begin position="151"/>
        <end position="172"/>
    </location>
</feature>
<keyword evidence="2" id="KW-0812">Transmembrane</keyword>
<dbReference type="EMBL" id="BMFW01000056">
    <property type="protein sequence ID" value="GGI02967.1"/>
    <property type="molecule type" value="Genomic_DNA"/>
</dbReference>
<evidence type="ECO:0000256" key="1">
    <source>
        <dbReference type="SAM" id="MobiDB-lite"/>
    </source>
</evidence>
<keyword evidence="2" id="KW-1133">Transmembrane helix</keyword>
<accession>A0ABQ2AZI8</accession>
<evidence type="ECO:0000313" key="3">
    <source>
        <dbReference type="EMBL" id="GGI02967.1"/>
    </source>
</evidence>
<dbReference type="Proteomes" id="UP000643279">
    <property type="component" value="Unassembled WGS sequence"/>
</dbReference>
<sequence length="172" mass="17431">MKIIRALATGAAAGAAGTTALNTLTYLDMVWRARPASNTPEATVKKLADITGVKIPGTDEERTNRLAGLGPLTGLVVGIGVGAVLGLTREAGYRPGLLASSLAAAAGALIGSNGPMTVLGITDPRTWSPADWASDIIPHLAYGMVTGAALHASPQEPHPGHAVGGLRREQAL</sequence>
<keyword evidence="2" id="KW-0472">Membrane</keyword>
<dbReference type="RefSeq" id="WP_188573798.1">
    <property type="nucleotide sequence ID" value="NZ_BMFW01000056.1"/>
</dbReference>
<protein>
    <recommendedName>
        <fullName evidence="5">DUF1440 domain-containing protein</fullName>
    </recommendedName>
</protein>
<feature type="transmembrane region" description="Helical" evidence="2">
    <location>
        <begin position="66"/>
        <end position="87"/>
    </location>
</feature>
<evidence type="ECO:0000313" key="4">
    <source>
        <dbReference type="Proteomes" id="UP000643279"/>
    </source>
</evidence>
<organism evidence="3 4">
    <name type="scientific">Arthrobacter liuii</name>
    <dbReference type="NCBI Taxonomy" id="1476996"/>
    <lineage>
        <taxon>Bacteria</taxon>
        <taxon>Bacillati</taxon>
        <taxon>Actinomycetota</taxon>
        <taxon>Actinomycetes</taxon>
        <taxon>Micrococcales</taxon>
        <taxon>Micrococcaceae</taxon>
        <taxon>Arthrobacter</taxon>
    </lineage>
</organism>
<comment type="caution">
    <text evidence="3">The sequence shown here is derived from an EMBL/GenBank/DDBJ whole genome shotgun (WGS) entry which is preliminary data.</text>
</comment>
<proteinExistence type="predicted"/>
<keyword evidence="4" id="KW-1185">Reference proteome</keyword>
<evidence type="ECO:0008006" key="5">
    <source>
        <dbReference type="Google" id="ProtNLM"/>
    </source>
</evidence>
<reference evidence="4" key="1">
    <citation type="journal article" date="2019" name="Int. J. Syst. Evol. Microbiol.">
        <title>The Global Catalogue of Microorganisms (GCM) 10K type strain sequencing project: providing services to taxonomists for standard genome sequencing and annotation.</title>
        <authorList>
            <consortium name="The Broad Institute Genomics Platform"/>
            <consortium name="The Broad Institute Genome Sequencing Center for Infectious Disease"/>
            <person name="Wu L."/>
            <person name="Ma J."/>
        </authorList>
    </citation>
    <scope>NUCLEOTIDE SEQUENCE [LARGE SCALE GENOMIC DNA]</scope>
    <source>
        <strain evidence="4">CGMCC 1.12778</strain>
    </source>
</reference>
<evidence type="ECO:0000256" key="2">
    <source>
        <dbReference type="SAM" id="Phobius"/>
    </source>
</evidence>
<name>A0ABQ2AZI8_9MICC</name>